<dbReference type="OrthoDB" id="10476583at2759"/>
<dbReference type="KEGG" id="cme:CYME_CMO048C"/>
<feature type="compositionally biased region" description="Basic and acidic residues" evidence="1">
    <location>
        <begin position="548"/>
        <end position="558"/>
    </location>
</feature>
<reference evidence="2 3" key="1">
    <citation type="journal article" date="2004" name="Nature">
        <title>Genome sequence of the ultrasmall unicellular red alga Cyanidioschyzon merolae 10D.</title>
        <authorList>
            <person name="Matsuzaki M."/>
            <person name="Misumi O."/>
            <person name="Shin-i T."/>
            <person name="Maruyama S."/>
            <person name="Takahara M."/>
            <person name="Miyagishima S."/>
            <person name="Mori T."/>
            <person name="Nishida K."/>
            <person name="Yagisawa F."/>
            <person name="Nishida K."/>
            <person name="Yoshida Y."/>
            <person name="Nishimura Y."/>
            <person name="Nakao S."/>
            <person name="Kobayashi T."/>
            <person name="Momoyama Y."/>
            <person name="Higashiyama T."/>
            <person name="Minoda A."/>
            <person name="Sano M."/>
            <person name="Nomoto H."/>
            <person name="Oishi K."/>
            <person name="Hayashi H."/>
            <person name="Ohta F."/>
            <person name="Nishizaka S."/>
            <person name="Haga S."/>
            <person name="Miura S."/>
            <person name="Morishita T."/>
            <person name="Kabeya Y."/>
            <person name="Terasawa K."/>
            <person name="Suzuki Y."/>
            <person name="Ishii Y."/>
            <person name="Asakawa S."/>
            <person name="Takano H."/>
            <person name="Ohta N."/>
            <person name="Kuroiwa H."/>
            <person name="Tanaka K."/>
            <person name="Shimizu N."/>
            <person name="Sugano S."/>
            <person name="Sato N."/>
            <person name="Nozaki H."/>
            <person name="Ogasawara N."/>
            <person name="Kohara Y."/>
            <person name="Kuroiwa T."/>
        </authorList>
    </citation>
    <scope>NUCLEOTIDE SEQUENCE [LARGE SCALE GENOMIC DNA]</scope>
    <source>
        <strain evidence="2 3">10D</strain>
    </source>
</reference>
<proteinExistence type="predicted"/>
<protein>
    <submittedName>
        <fullName evidence="2">Uncharacterized protein</fullName>
    </submittedName>
</protein>
<dbReference type="Proteomes" id="UP000007014">
    <property type="component" value="Chromosome 15"/>
</dbReference>
<name>M1VET2_CYAM1</name>
<evidence type="ECO:0000256" key="1">
    <source>
        <dbReference type="SAM" id="MobiDB-lite"/>
    </source>
</evidence>
<keyword evidence="3" id="KW-1185">Reference proteome</keyword>
<accession>M1VET2</accession>
<dbReference type="EMBL" id="AP006497">
    <property type="protein sequence ID" value="BAM81437.1"/>
    <property type="molecule type" value="Genomic_DNA"/>
</dbReference>
<sequence>MWFFPGQYLVQCIEKYGVGRVCESRVTTAVSESVKRSEDSYRTIGRIALQEELQNDKALRSESRLLAALRLLLVTDESPLDLFPQLLQLTFGGYGSRVAGAARLLIRRCARAVAVVTTGSNDENELATQLSQHTSEIAEAFRKWSLQFEKRHHAREVGALQTAVALAVALPSSGIVDQLATLLLRGSCSVVGAPYSELEQASVTLDLDIASCSALVNVWETDEEVQLGRCSLADSGWTADFRPRSNALYTSGTATDDAAATAGPLKLHSSPRESDAFLEALLLGWRELQALRLEKLAQKPYPIPVHFIELAWNARSAAVRRHGVALVLQYTQLCRRTSGEFNLPTRMRGLIRRAFCNRVLLARLAADPATQVYLVKILQCLVHIHQLNTTDVKRSGAQYISLAQMRLSMLSTAQELSSERMAMTNRRLLAARVKAEMARNKSLSVDTGDHIESEEFSDKEILTYVQELCDYSTGNRSILEMLAMLSRSLPWEKWMFLEANDPSWPFTNEAALLSTQRQVDEAASADPTRDTASSNVLLELDDLLSGGQDERSDAEHTTEAPSDSGSAQLQRRSQPNGDNAHKARRPLADTAMRRALYALASAESVRRLAALTLWLQVLRSVANATPAAMEWIRERPVYGALRERIVIAMNGDRSAAVRVAAAIAFIYMFHIEDTGQLSQLEERPYRYSELAEHLQPFLLSCAPRDAIFFLREGAFGYAKTSPQLARLHIQFCEQLASKYASSPLIVSWLRNGWLLCMETPSAARDVHASLLRCLRSPEAWLALAAAAFSRRFGVELLFIAARDRPDDQDQRRLFSVSMSKLLRGLWEAALNSTLLDVRRECVLAFATVSALADEPFLTQALESLPAIFKRPGLGISSVAKVAYDALSEILDARAAASLMLKHRGRVELAPALRKCAARASDLWSVH</sequence>
<dbReference type="RefSeq" id="XP_005537473.1">
    <property type="nucleotide sequence ID" value="XM_005537416.1"/>
</dbReference>
<dbReference type="Gramene" id="CMO048CT">
    <property type="protein sequence ID" value="CMO048CT"/>
    <property type="gene ID" value="CMO048C"/>
</dbReference>
<evidence type="ECO:0000313" key="3">
    <source>
        <dbReference type="Proteomes" id="UP000007014"/>
    </source>
</evidence>
<feature type="compositionally biased region" description="Polar residues" evidence="1">
    <location>
        <begin position="559"/>
        <end position="577"/>
    </location>
</feature>
<dbReference type="GeneID" id="16995550"/>
<evidence type="ECO:0000313" key="2">
    <source>
        <dbReference type="EMBL" id="BAM81437.1"/>
    </source>
</evidence>
<dbReference type="SUPFAM" id="SSF48371">
    <property type="entry name" value="ARM repeat"/>
    <property type="match status" value="1"/>
</dbReference>
<organism evidence="2 3">
    <name type="scientific">Cyanidioschyzon merolae (strain NIES-3377 / 10D)</name>
    <name type="common">Unicellular red alga</name>
    <dbReference type="NCBI Taxonomy" id="280699"/>
    <lineage>
        <taxon>Eukaryota</taxon>
        <taxon>Rhodophyta</taxon>
        <taxon>Bangiophyceae</taxon>
        <taxon>Cyanidiales</taxon>
        <taxon>Cyanidiaceae</taxon>
        <taxon>Cyanidioschyzon</taxon>
    </lineage>
</organism>
<reference evidence="2 3" key="2">
    <citation type="journal article" date="2007" name="BMC Biol.">
        <title>A 100%-complete sequence reveals unusually simple genomic features in the hot-spring red alga Cyanidioschyzon merolae.</title>
        <authorList>
            <person name="Nozaki H."/>
            <person name="Takano H."/>
            <person name="Misumi O."/>
            <person name="Terasawa K."/>
            <person name="Matsuzaki M."/>
            <person name="Maruyama S."/>
            <person name="Nishida K."/>
            <person name="Yagisawa F."/>
            <person name="Yoshida Y."/>
            <person name="Fujiwara T."/>
            <person name="Takio S."/>
            <person name="Tamura K."/>
            <person name="Chung S.J."/>
            <person name="Nakamura S."/>
            <person name="Kuroiwa H."/>
            <person name="Tanaka K."/>
            <person name="Sato N."/>
            <person name="Kuroiwa T."/>
        </authorList>
    </citation>
    <scope>NUCLEOTIDE SEQUENCE [LARGE SCALE GENOMIC DNA]</scope>
    <source>
        <strain evidence="2 3">10D</strain>
    </source>
</reference>
<gene>
    <name evidence="2" type="ORF">CYME_CMO048C</name>
</gene>
<feature type="region of interest" description="Disordered" evidence="1">
    <location>
        <begin position="547"/>
        <end position="585"/>
    </location>
</feature>
<dbReference type="AlphaFoldDB" id="M1VET2"/>
<dbReference type="HOGENOM" id="CLU_315559_0_0_1"/>
<dbReference type="InterPro" id="IPR016024">
    <property type="entry name" value="ARM-type_fold"/>
</dbReference>